<keyword evidence="9 10" id="KW-0961">Cell wall biogenesis/degradation</keyword>
<dbReference type="GO" id="GO:0051991">
    <property type="term" value="F:UDP-N-acetyl-D-glucosamine:N-acetylmuramoyl-L-alanyl-D-glutamyl-meso-2,6-diaminopimelyl-D-alanyl-D-alanine-diphosphoundecaprenol 4-beta-N-acetylglucosaminlytransferase activity"/>
    <property type="evidence" value="ECO:0007669"/>
    <property type="project" value="RHEA"/>
</dbReference>
<dbReference type="PANTHER" id="PTHR21015">
    <property type="entry name" value="UDP-N-ACETYLGLUCOSAMINE--N-ACETYLMURAMYL-(PENTAPEPTIDE) PYROPHOSPHORYL-UNDECAPRENOL N-ACETYLGLUCOSAMINE TRANSFERASE 1"/>
    <property type="match status" value="1"/>
</dbReference>
<feature type="binding site" evidence="10">
    <location>
        <position position="288"/>
    </location>
    <ligand>
        <name>UDP-N-acetyl-alpha-D-glucosamine</name>
        <dbReference type="ChEBI" id="CHEBI:57705"/>
    </ligand>
</feature>
<evidence type="ECO:0000313" key="13">
    <source>
        <dbReference type="EMBL" id="RIE06117.1"/>
    </source>
</evidence>
<evidence type="ECO:0000256" key="9">
    <source>
        <dbReference type="ARBA" id="ARBA00023316"/>
    </source>
</evidence>
<keyword evidence="7 10" id="KW-0472">Membrane</keyword>
<feature type="binding site" evidence="10">
    <location>
        <position position="185"/>
    </location>
    <ligand>
        <name>UDP-N-acetyl-alpha-D-glucosamine</name>
        <dbReference type="ChEBI" id="CHEBI:57705"/>
    </ligand>
</feature>
<feature type="binding site" evidence="10">
    <location>
        <position position="159"/>
    </location>
    <ligand>
        <name>UDP-N-acetyl-alpha-D-glucosamine</name>
        <dbReference type="ChEBI" id="CHEBI:57705"/>
    </ligand>
</feature>
<keyword evidence="3 10" id="KW-0328">Glycosyltransferase</keyword>
<organism evidence="13 14">
    <name type="scientific">Candidatus Cryosericum terrychapinii</name>
    <dbReference type="NCBI Taxonomy" id="2290919"/>
    <lineage>
        <taxon>Bacteria</taxon>
        <taxon>Pseudomonadati</taxon>
        <taxon>Caldisericota/Cryosericota group</taxon>
        <taxon>Candidatus Cryosericota</taxon>
        <taxon>Candidatus Cryosericia</taxon>
        <taxon>Candidatus Cryosericales</taxon>
        <taxon>Candidatus Cryosericaceae</taxon>
        <taxon>Candidatus Cryosericum</taxon>
    </lineage>
</organism>
<keyword evidence="14" id="KW-1185">Reference proteome</keyword>
<feature type="domain" description="Glycosyltransferase family 28 N-terminal" evidence="11">
    <location>
        <begin position="4"/>
        <end position="138"/>
    </location>
</feature>
<comment type="function">
    <text evidence="10">Cell wall formation. Catalyzes the transfer of a GlcNAc subunit on undecaprenyl-pyrophosphoryl-MurNAc-pentapeptide (lipid intermediate I) to form undecaprenyl-pyrophosphoryl-MurNAc-(pentapeptide)GlcNAc (lipid intermediate II).</text>
</comment>
<feature type="binding site" evidence="10">
    <location>
        <position position="120"/>
    </location>
    <ligand>
        <name>UDP-N-acetyl-alpha-D-glucosamine</name>
        <dbReference type="ChEBI" id="CHEBI:57705"/>
    </ligand>
</feature>
<gene>
    <name evidence="10" type="primary">murG</name>
    <name evidence="13" type="ORF">SMC7_04220</name>
</gene>
<accession>A0A398D1T0</accession>
<name>A0A398D1T0_9BACT</name>
<dbReference type="PANTHER" id="PTHR21015:SF22">
    <property type="entry name" value="GLYCOSYLTRANSFERASE"/>
    <property type="match status" value="1"/>
</dbReference>
<feature type="binding site" evidence="10">
    <location>
        <begin position="10"/>
        <end position="12"/>
    </location>
    <ligand>
        <name>UDP-N-acetyl-alpha-D-glucosamine</name>
        <dbReference type="ChEBI" id="CHEBI:57705"/>
    </ligand>
</feature>
<dbReference type="HAMAP" id="MF_00033">
    <property type="entry name" value="MurG"/>
    <property type="match status" value="1"/>
</dbReference>
<protein>
    <recommendedName>
        <fullName evidence="10">UDP-N-acetylglucosamine--N-acetylmuramyl-(pentapeptide) pyrophosphoryl-undecaprenol N-acetylglucosamine transferase</fullName>
        <ecNumber evidence="10">2.4.1.227</ecNumber>
    </recommendedName>
    <alternativeName>
        <fullName evidence="10">Undecaprenyl-PP-MurNAc-pentapeptide-UDPGlcNAc GlcNAc transferase</fullName>
    </alternativeName>
</protein>
<keyword evidence="6 10" id="KW-0573">Peptidoglycan synthesis</keyword>
<dbReference type="InterPro" id="IPR007235">
    <property type="entry name" value="Glyco_trans_28_C"/>
</dbReference>
<comment type="similarity">
    <text evidence="10">Belongs to the glycosyltransferase 28 family. MurG subfamily.</text>
</comment>
<keyword evidence="8 10" id="KW-0131">Cell cycle</keyword>
<evidence type="ECO:0000256" key="7">
    <source>
        <dbReference type="ARBA" id="ARBA00023136"/>
    </source>
</evidence>
<proteinExistence type="inferred from homology"/>
<dbReference type="AlphaFoldDB" id="A0A398D1T0"/>
<evidence type="ECO:0000256" key="3">
    <source>
        <dbReference type="ARBA" id="ARBA00022676"/>
    </source>
</evidence>
<dbReference type="EC" id="2.4.1.227" evidence="10"/>
<dbReference type="GO" id="GO:0008360">
    <property type="term" value="P:regulation of cell shape"/>
    <property type="evidence" value="ECO:0007669"/>
    <property type="project" value="UniProtKB-KW"/>
</dbReference>
<dbReference type="Pfam" id="PF04101">
    <property type="entry name" value="Glyco_tran_28_C"/>
    <property type="match status" value="1"/>
</dbReference>
<evidence type="ECO:0000256" key="6">
    <source>
        <dbReference type="ARBA" id="ARBA00022984"/>
    </source>
</evidence>
<dbReference type="InterPro" id="IPR006009">
    <property type="entry name" value="GlcNAc_MurG"/>
</dbReference>
<dbReference type="InterPro" id="IPR004276">
    <property type="entry name" value="GlycoTrans_28_N"/>
</dbReference>
<evidence type="ECO:0000256" key="2">
    <source>
        <dbReference type="ARBA" id="ARBA00022618"/>
    </source>
</evidence>
<dbReference type="UniPathway" id="UPA00219"/>
<keyword evidence="2 10" id="KW-0132">Cell division</keyword>
<dbReference type="SUPFAM" id="SSF53756">
    <property type="entry name" value="UDP-Glycosyltransferase/glycogen phosphorylase"/>
    <property type="match status" value="1"/>
</dbReference>
<comment type="caution">
    <text evidence="10">Lacks conserved residue(s) required for the propagation of feature annotation.</text>
</comment>
<keyword evidence="5 10" id="KW-0133">Cell shape</keyword>
<evidence type="ECO:0000256" key="1">
    <source>
        <dbReference type="ARBA" id="ARBA00022475"/>
    </source>
</evidence>
<dbReference type="Pfam" id="PF03033">
    <property type="entry name" value="Glyco_transf_28"/>
    <property type="match status" value="1"/>
</dbReference>
<keyword evidence="4 10" id="KW-0808">Transferase</keyword>
<evidence type="ECO:0000256" key="8">
    <source>
        <dbReference type="ARBA" id="ARBA00023306"/>
    </source>
</evidence>
<dbReference type="OrthoDB" id="9808936at2"/>
<evidence type="ECO:0000259" key="12">
    <source>
        <dbReference type="Pfam" id="PF04101"/>
    </source>
</evidence>
<dbReference type="GO" id="GO:0009252">
    <property type="term" value="P:peptidoglycan biosynthetic process"/>
    <property type="evidence" value="ECO:0007669"/>
    <property type="project" value="UniProtKB-UniRule"/>
</dbReference>
<dbReference type="CDD" id="cd03785">
    <property type="entry name" value="GT28_MurG"/>
    <property type="match status" value="1"/>
</dbReference>
<dbReference type="GO" id="GO:0005975">
    <property type="term" value="P:carbohydrate metabolic process"/>
    <property type="evidence" value="ECO:0007669"/>
    <property type="project" value="InterPro"/>
</dbReference>
<dbReference type="GO" id="GO:0051301">
    <property type="term" value="P:cell division"/>
    <property type="evidence" value="ECO:0007669"/>
    <property type="project" value="UniProtKB-KW"/>
</dbReference>
<evidence type="ECO:0000259" key="11">
    <source>
        <dbReference type="Pfam" id="PF03033"/>
    </source>
</evidence>
<reference evidence="13 14" key="1">
    <citation type="submission" date="2018-09" db="EMBL/GenBank/DDBJ databases">
        <title>Discovery and Ecogenomic Context for Candidatus Cryosericales, a Global Caldiserica Order Active in Thawing Permafrost.</title>
        <authorList>
            <person name="Martinez M.A."/>
            <person name="Woodcroft B.J."/>
            <person name="Ignacio Espinoza J.C."/>
            <person name="Zayed A."/>
            <person name="Singleton C.M."/>
            <person name="Boyd J."/>
            <person name="Li Y.-F."/>
            <person name="Purvine S."/>
            <person name="Maughan H."/>
            <person name="Hodgkins S.B."/>
            <person name="Anderson D."/>
            <person name="Sederholm M."/>
            <person name="Temperton B."/>
            <person name="Saleska S.R."/>
            <person name="Tyson G.W."/>
            <person name="Rich V.I."/>
        </authorList>
    </citation>
    <scope>NUCLEOTIDE SEQUENCE [LARGE SCALE GENOMIC DNA]</scope>
    <source>
        <strain evidence="13 14">SMC7</strain>
    </source>
</reference>
<dbReference type="EMBL" id="QXIS01000024">
    <property type="protein sequence ID" value="RIE06117.1"/>
    <property type="molecule type" value="Genomic_DNA"/>
</dbReference>
<dbReference type="GO" id="GO:0050511">
    <property type="term" value="F:undecaprenyldiphospho-muramoylpentapeptide beta-N-acetylglucosaminyltransferase activity"/>
    <property type="evidence" value="ECO:0007669"/>
    <property type="project" value="UniProtKB-UniRule"/>
</dbReference>
<dbReference type="Proteomes" id="UP000266328">
    <property type="component" value="Unassembled WGS sequence"/>
</dbReference>
<dbReference type="Gene3D" id="3.40.50.2000">
    <property type="entry name" value="Glycogen Phosphorylase B"/>
    <property type="match status" value="2"/>
</dbReference>
<dbReference type="GO" id="GO:0005886">
    <property type="term" value="C:plasma membrane"/>
    <property type="evidence" value="ECO:0007669"/>
    <property type="project" value="UniProtKB-SubCell"/>
</dbReference>
<dbReference type="RefSeq" id="WP_119089103.1">
    <property type="nucleotide sequence ID" value="NZ_QXIS01000024.1"/>
</dbReference>
<sequence>MHYVVAGGGTGGHVYPAVAIAERLLDRGTVTMLARSGSMEERVFLAQGLDVRTVCSAPLLYTPRSLWRLARATRSGVRAARRVMTDAHVDAFIGTGGYVSVPGIVAAQMSGVPIYLLEQNTVMGRANRLFSRRARHVFLGFPVEGVSGSRFTVTGNPLRRKVYTALTECQLSRPLRRGLLFIGGSGGASFVNELFLRTIRELDSRGREVLVTVVTGTDDYARIRDAVDGLSLRHVNPVVVSYEEHMERLYEQARIAVTRGGALALTELAVGGIYAVVIPYPFAVGRHQSKNAAYLESLGLGIRIEQQSLLFDRYLSIVEKALDDEAGPALPASSIFGSDAGDAIMRTIEEECSHD</sequence>
<keyword evidence="1 10" id="KW-1003">Cell membrane</keyword>
<evidence type="ECO:0000256" key="10">
    <source>
        <dbReference type="HAMAP-Rule" id="MF_00033"/>
    </source>
</evidence>
<dbReference type="GO" id="GO:0071555">
    <property type="term" value="P:cell wall organization"/>
    <property type="evidence" value="ECO:0007669"/>
    <property type="project" value="UniProtKB-KW"/>
</dbReference>
<comment type="pathway">
    <text evidence="10">Cell wall biogenesis; peptidoglycan biosynthesis.</text>
</comment>
<evidence type="ECO:0000256" key="5">
    <source>
        <dbReference type="ARBA" id="ARBA00022960"/>
    </source>
</evidence>
<feature type="domain" description="Glycosyl transferase family 28 C-terminal" evidence="12">
    <location>
        <begin position="179"/>
        <end position="313"/>
    </location>
</feature>
<evidence type="ECO:0000313" key="14">
    <source>
        <dbReference type="Proteomes" id="UP000266328"/>
    </source>
</evidence>
<evidence type="ECO:0000256" key="4">
    <source>
        <dbReference type="ARBA" id="ARBA00022679"/>
    </source>
</evidence>
<comment type="catalytic activity">
    <reaction evidence="10">
        <text>di-trans,octa-cis-undecaprenyl diphospho-N-acetyl-alpha-D-muramoyl-L-alanyl-D-glutamyl-meso-2,6-diaminopimeloyl-D-alanyl-D-alanine + UDP-N-acetyl-alpha-D-glucosamine = di-trans,octa-cis-undecaprenyl diphospho-[N-acetyl-alpha-D-glucosaminyl-(1-&gt;4)]-N-acetyl-alpha-D-muramoyl-L-alanyl-D-glutamyl-meso-2,6-diaminopimeloyl-D-alanyl-D-alanine + UDP + H(+)</text>
        <dbReference type="Rhea" id="RHEA:31227"/>
        <dbReference type="ChEBI" id="CHEBI:15378"/>
        <dbReference type="ChEBI" id="CHEBI:57705"/>
        <dbReference type="ChEBI" id="CHEBI:58223"/>
        <dbReference type="ChEBI" id="CHEBI:61387"/>
        <dbReference type="ChEBI" id="CHEBI:61388"/>
        <dbReference type="EC" id="2.4.1.227"/>
    </reaction>
</comment>
<comment type="subcellular location">
    <subcellularLocation>
        <location evidence="10">Cell membrane</location>
        <topology evidence="10">Peripheral membrane protein</topology>
        <orientation evidence="10">Cytoplasmic side</orientation>
    </subcellularLocation>
</comment>
<comment type="caution">
    <text evidence="13">The sequence shown here is derived from an EMBL/GenBank/DDBJ whole genome shotgun (WGS) entry which is preliminary data.</text>
</comment>